<dbReference type="GO" id="GO:0005743">
    <property type="term" value="C:mitochondrial inner membrane"/>
    <property type="evidence" value="ECO:0007669"/>
    <property type="project" value="UniProtKB-SubCell"/>
</dbReference>
<dbReference type="InterPro" id="IPR008689">
    <property type="entry name" value="ATP_synth_F0_dsu_mt"/>
</dbReference>
<dbReference type="EMBL" id="KJ871051">
    <property type="protein sequence ID" value="AIL82411.1"/>
    <property type="molecule type" value="mRNA"/>
</dbReference>
<keyword evidence="7" id="KW-0406">Ion transport</keyword>
<evidence type="ECO:0000256" key="2">
    <source>
        <dbReference type="ARBA" id="ARBA00006842"/>
    </source>
</evidence>
<dbReference type="AlphaFoldDB" id="A0A077GYU5"/>
<keyword evidence="6" id="KW-0999">Mitochondrion inner membrane</keyword>
<evidence type="ECO:0000256" key="8">
    <source>
        <dbReference type="ARBA" id="ARBA00023128"/>
    </source>
</evidence>
<keyword evidence="5" id="KW-0375">Hydrogen ion transport</keyword>
<protein>
    <submittedName>
        <fullName evidence="10">Uncharacterized protein</fullName>
    </submittedName>
</protein>
<evidence type="ECO:0000313" key="10">
    <source>
        <dbReference type="EMBL" id="AIL82411.1"/>
    </source>
</evidence>
<feature type="non-terminal residue" evidence="10">
    <location>
        <position position="1"/>
    </location>
</feature>
<keyword evidence="8" id="KW-0496">Mitochondrion</keyword>
<evidence type="ECO:0000256" key="5">
    <source>
        <dbReference type="ARBA" id="ARBA00022781"/>
    </source>
</evidence>
<dbReference type="SMR" id="A0A077GYU5"/>
<evidence type="ECO:0000256" key="1">
    <source>
        <dbReference type="ARBA" id="ARBA00004273"/>
    </source>
</evidence>
<accession>A0A077GYU5</accession>
<dbReference type="GO" id="GO:0015986">
    <property type="term" value="P:proton motive force-driven ATP synthesis"/>
    <property type="evidence" value="ECO:0007669"/>
    <property type="project" value="InterPro"/>
</dbReference>
<evidence type="ECO:0000256" key="3">
    <source>
        <dbReference type="ARBA" id="ARBA00022448"/>
    </source>
</evidence>
<name>A0A077GYU5_MYTTR</name>
<comment type="subcellular location">
    <subcellularLocation>
        <location evidence="1">Mitochondrion inner membrane</location>
    </subcellularLocation>
</comment>
<comment type="similarity">
    <text evidence="2">Belongs to the ATPase d subunit family.</text>
</comment>
<dbReference type="GO" id="GO:0015078">
    <property type="term" value="F:proton transmembrane transporter activity"/>
    <property type="evidence" value="ECO:0007669"/>
    <property type="project" value="InterPro"/>
</dbReference>
<evidence type="ECO:0000256" key="7">
    <source>
        <dbReference type="ARBA" id="ARBA00023065"/>
    </source>
</evidence>
<dbReference type="Pfam" id="PF05873">
    <property type="entry name" value="Mt_ATP-synt_D"/>
    <property type="match status" value="1"/>
</dbReference>
<evidence type="ECO:0000256" key="4">
    <source>
        <dbReference type="ARBA" id="ARBA00022547"/>
    </source>
</evidence>
<dbReference type="SUPFAM" id="SSF161065">
    <property type="entry name" value="ATP synthase D chain-like"/>
    <property type="match status" value="1"/>
</dbReference>
<keyword evidence="3" id="KW-0813">Transport</keyword>
<keyword evidence="4" id="KW-0138">CF(0)</keyword>
<sequence>KKSDEMASKRISKTAIDWKNLATKLGEGGKSQYRHIKGTIDGCLSRVNKYPEEIKKIDFAYYKTRMADPTMAAAFEKAYTALKVPYPEDSEKLIPEIEKELTTVDKENAVIVENLDGQINLYKEYIAVLDSLPPLEEITKEMALVYFPSPEIDIDRPAMYPFTPEVQPEASPSPLNYGGKKW</sequence>
<evidence type="ECO:0000256" key="9">
    <source>
        <dbReference type="ARBA" id="ARBA00023136"/>
    </source>
</evidence>
<proteinExistence type="evidence at transcript level"/>
<organism evidence="10">
    <name type="scientific">Mytilus trossulus</name>
    <name type="common">Blue mussel</name>
    <dbReference type="NCBI Taxonomy" id="6551"/>
    <lineage>
        <taxon>Eukaryota</taxon>
        <taxon>Metazoa</taxon>
        <taxon>Spiralia</taxon>
        <taxon>Lophotrochozoa</taxon>
        <taxon>Mollusca</taxon>
        <taxon>Bivalvia</taxon>
        <taxon>Autobranchia</taxon>
        <taxon>Pteriomorphia</taxon>
        <taxon>Mytilida</taxon>
        <taxon>Mytiloidea</taxon>
        <taxon>Mytilidae</taxon>
        <taxon>Mytilinae</taxon>
        <taxon>Mytilus</taxon>
    </lineage>
</organism>
<dbReference type="Gene3D" id="6.10.280.70">
    <property type="match status" value="1"/>
</dbReference>
<dbReference type="GO" id="GO:0045259">
    <property type="term" value="C:proton-transporting ATP synthase complex"/>
    <property type="evidence" value="ECO:0007669"/>
    <property type="project" value="UniProtKB-KW"/>
</dbReference>
<evidence type="ECO:0000256" key="6">
    <source>
        <dbReference type="ARBA" id="ARBA00022792"/>
    </source>
</evidence>
<reference evidence="10" key="1">
    <citation type="journal article" date="2014" name="Aquat. Biol.">
        <title>New SNP markers reveal largely concordant clinal variation across the hybrid zone between Mytilus spp. in the Baltic Sea.</title>
        <authorList>
            <person name="Zbawicka M."/>
            <person name="Sanko T.J."/>
            <person name="Strand J."/>
            <person name="Wenne R."/>
        </authorList>
    </citation>
    <scope>NUCLEOTIDE SEQUENCE</scope>
</reference>
<dbReference type="PANTHER" id="PTHR12700">
    <property type="entry name" value="ATP SYNTHASE SUBUNIT D, MITOCHONDRIAL"/>
    <property type="match status" value="1"/>
</dbReference>
<keyword evidence="9" id="KW-0472">Membrane</keyword>
<dbReference type="InterPro" id="IPR036228">
    <property type="entry name" value="ATP_synth_F0_dsu_sf_mt"/>
</dbReference>